<dbReference type="WBParaSite" id="nRc.2.0.1.t03085-RA">
    <property type="protein sequence ID" value="nRc.2.0.1.t03085-RA"/>
    <property type="gene ID" value="nRc.2.0.1.g03085"/>
</dbReference>
<evidence type="ECO:0000313" key="2">
    <source>
        <dbReference type="WBParaSite" id="nRc.2.0.1.t03085-RA"/>
    </source>
</evidence>
<proteinExistence type="predicted"/>
<reference evidence="2" key="1">
    <citation type="submission" date="2022-11" db="UniProtKB">
        <authorList>
            <consortium name="WormBaseParasite"/>
        </authorList>
    </citation>
    <scope>IDENTIFICATION</scope>
</reference>
<sequence length="96" mass="11086">MKIGQQRNRYLSCFNECDQKEIIKDCGKMASSVMKGLLAKSVEVMKSMFETMRLPVEMPQECNDVMVWRLNFSALEDTLAIPHMGFTDPFKKKLCD</sequence>
<organism evidence="1 2">
    <name type="scientific">Romanomermis culicivorax</name>
    <name type="common">Nematode worm</name>
    <dbReference type="NCBI Taxonomy" id="13658"/>
    <lineage>
        <taxon>Eukaryota</taxon>
        <taxon>Metazoa</taxon>
        <taxon>Ecdysozoa</taxon>
        <taxon>Nematoda</taxon>
        <taxon>Enoplea</taxon>
        <taxon>Dorylaimia</taxon>
        <taxon>Mermithida</taxon>
        <taxon>Mermithoidea</taxon>
        <taxon>Mermithidae</taxon>
        <taxon>Romanomermis</taxon>
    </lineage>
</organism>
<dbReference type="Proteomes" id="UP000887565">
    <property type="component" value="Unplaced"/>
</dbReference>
<name>A0A915HNM0_ROMCU</name>
<protein>
    <submittedName>
        <fullName evidence="2">Uncharacterized protein</fullName>
    </submittedName>
</protein>
<evidence type="ECO:0000313" key="1">
    <source>
        <dbReference type="Proteomes" id="UP000887565"/>
    </source>
</evidence>
<dbReference type="AlphaFoldDB" id="A0A915HNM0"/>
<keyword evidence="1" id="KW-1185">Reference proteome</keyword>
<accession>A0A915HNM0</accession>